<keyword evidence="4" id="KW-1185">Reference proteome</keyword>
<dbReference type="Gene3D" id="3.30.70.1060">
    <property type="entry name" value="Dimeric alpha+beta barrel"/>
    <property type="match status" value="1"/>
</dbReference>
<name>A0A4P5PB35_9ENTE</name>
<dbReference type="EMBL" id="BJCC01000031">
    <property type="protein sequence ID" value="GCF95347.1"/>
    <property type="molecule type" value="Genomic_DNA"/>
</dbReference>
<dbReference type="OrthoDB" id="162319at2"/>
<dbReference type="InterPro" id="IPR011008">
    <property type="entry name" value="Dimeric_a/b-barrel"/>
</dbReference>
<accession>A0A4P5PB35</accession>
<organism evidence="3 4">
    <name type="scientific">Enterococcus florum</name>
    <dbReference type="NCBI Taxonomy" id="2480627"/>
    <lineage>
        <taxon>Bacteria</taxon>
        <taxon>Bacillati</taxon>
        <taxon>Bacillota</taxon>
        <taxon>Bacilli</taxon>
        <taxon>Lactobacillales</taxon>
        <taxon>Enterococcaceae</taxon>
        <taxon>Enterococcus</taxon>
    </lineage>
</organism>
<dbReference type="SUPFAM" id="SSF54909">
    <property type="entry name" value="Dimeric alpha+beta barrel"/>
    <property type="match status" value="1"/>
</dbReference>
<comment type="similarity">
    <text evidence="1">Belongs to the YciI family.</text>
</comment>
<evidence type="ECO:0000313" key="4">
    <source>
        <dbReference type="Proteomes" id="UP000290567"/>
    </source>
</evidence>
<reference evidence="4" key="1">
    <citation type="submission" date="2019-02" db="EMBL/GenBank/DDBJ databases">
        <title>Draft genome sequence of Enterococcus sp. Gos25-1.</title>
        <authorList>
            <person name="Tanaka N."/>
            <person name="Shiwa Y."/>
            <person name="Fujita N."/>
        </authorList>
    </citation>
    <scope>NUCLEOTIDE SEQUENCE [LARGE SCALE GENOMIC DNA]</scope>
    <source>
        <strain evidence="4">Gos25-1</strain>
    </source>
</reference>
<sequence>MEWNEKSTLFVRTDYKLDEREVSEEQAMDSMSYLQQIAQERVLLAGVFGNMELEEVDGAMILFEAQDLEEAKRISDEDPIIKGGFYRYELKCWNLMVFPAGEK</sequence>
<evidence type="ECO:0000256" key="1">
    <source>
        <dbReference type="ARBA" id="ARBA00007689"/>
    </source>
</evidence>
<feature type="domain" description="YCII-related" evidence="2">
    <location>
        <begin position="13"/>
        <end position="93"/>
    </location>
</feature>
<proteinExistence type="inferred from homology"/>
<dbReference type="InterPro" id="IPR005545">
    <property type="entry name" value="YCII"/>
</dbReference>
<evidence type="ECO:0000259" key="2">
    <source>
        <dbReference type="Pfam" id="PF03795"/>
    </source>
</evidence>
<evidence type="ECO:0000313" key="3">
    <source>
        <dbReference type="EMBL" id="GCF95347.1"/>
    </source>
</evidence>
<dbReference type="RefSeq" id="WP_146623743.1">
    <property type="nucleotide sequence ID" value="NZ_BJCC01000031.1"/>
</dbReference>
<protein>
    <recommendedName>
        <fullName evidence="2">YCII-related domain-containing protein</fullName>
    </recommendedName>
</protein>
<dbReference type="AlphaFoldDB" id="A0A4P5PB35"/>
<dbReference type="Proteomes" id="UP000290567">
    <property type="component" value="Unassembled WGS sequence"/>
</dbReference>
<comment type="caution">
    <text evidence="3">The sequence shown here is derived from an EMBL/GenBank/DDBJ whole genome shotgun (WGS) entry which is preliminary data.</text>
</comment>
<gene>
    <name evidence="3" type="ORF">NRIC_32380</name>
</gene>
<dbReference type="Pfam" id="PF03795">
    <property type="entry name" value="YCII"/>
    <property type="match status" value="1"/>
</dbReference>